<dbReference type="InterPro" id="IPR009651">
    <property type="entry name" value="Met_g_lyase_put"/>
</dbReference>
<comment type="caution">
    <text evidence="1">The sequence shown here is derived from an EMBL/GenBank/DDBJ whole genome shotgun (WGS) entry which is preliminary data.</text>
</comment>
<dbReference type="SUPFAM" id="SSF53383">
    <property type="entry name" value="PLP-dependent transferases"/>
    <property type="match status" value="1"/>
</dbReference>
<gene>
    <name evidence="1" type="ORF">ABID56_000296</name>
</gene>
<proteinExistence type="predicted"/>
<dbReference type="PANTHER" id="PTHR46658:SF1">
    <property type="entry name" value="CYS OR MET METABOLISM PYRIDOXAL-PHOSPHATE-DEPENDENT ENZYME"/>
    <property type="match status" value="1"/>
</dbReference>
<organism evidence="1 2">
    <name type="scientific">Alkalibacillus flavidus</name>
    <dbReference type="NCBI Taxonomy" id="546021"/>
    <lineage>
        <taxon>Bacteria</taxon>
        <taxon>Bacillati</taxon>
        <taxon>Bacillota</taxon>
        <taxon>Bacilli</taxon>
        <taxon>Bacillales</taxon>
        <taxon>Bacillaceae</taxon>
        <taxon>Alkalibacillus</taxon>
    </lineage>
</organism>
<dbReference type="RefSeq" id="WP_354218688.1">
    <property type="nucleotide sequence ID" value="NZ_JBEPMX010000001.1"/>
</dbReference>
<accession>A0ABV2KSV2</accession>
<evidence type="ECO:0000313" key="1">
    <source>
        <dbReference type="EMBL" id="MET3682217.1"/>
    </source>
</evidence>
<evidence type="ECO:0000313" key="2">
    <source>
        <dbReference type="Proteomes" id="UP001549167"/>
    </source>
</evidence>
<protein>
    <submittedName>
        <fullName evidence="1">Cystathionine beta-lyase family protein involved in aluminum resistance</fullName>
    </submittedName>
</protein>
<name>A0ABV2KSV2_9BACI</name>
<dbReference type="PANTHER" id="PTHR46658">
    <property type="entry name" value="CYS OR MET METABOLISM PYRIDOXAL-PHOSPHATE-DEPENDENT ENZYME"/>
    <property type="match status" value="1"/>
</dbReference>
<dbReference type="Proteomes" id="UP001549167">
    <property type="component" value="Unassembled WGS sequence"/>
</dbReference>
<dbReference type="InterPro" id="IPR015421">
    <property type="entry name" value="PyrdxlP-dep_Trfase_major"/>
</dbReference>
<sequence>MNEQQWQMINQVENELQDRFKQISHTVTKNQAKVLRAFQSEQIGDIHFNPTTGYGYDDLGREKLELLYASVFQTEDALVRPQIVSGTHAISTALFGLLRPGDELLSITGEPYDTLQSVIGADQPIDGSLTDFGVHYQEVPLTDNGQIDYEAVRDKINPRTKVVTIQRSKGYADRPSFMVDDIKQMIDFVKSINPQVYVFVDNCYGEFVETQEPTEVGADLIAGSLIKNPGAGIVRTGGYIAGRADLIEKCANRLTAPGLGKETGASLNSLQEMYQGLFLAPHIVGEALKGSYFTATLLCQLGFETSPSPQAERTDLIQSITFSTKDEMVQFAQVIQQQSPINAYVSPQPSAMPGYDHDVIMAAGTFIQGASLELTADGPIREPYTLYVQGGLTYEHVKIAVMTALDQLGLV</sequence>
<dbReference type="Pfam" id="PF06838">
    <property type="entry name" value="Met_gamma_lyase"/>
    <property type="match status" value="1"/>
</dbReference>
<dbReference type="Gene3D" id="3.90.1150.60">
    <property type="entry name" value="Methioning gamme-lyase, C-terminal domain"/>
    <property type="match status" value="1"/>
</dbReference>
<dbReference type="Gene3D" id="3.40.640.10">
    <property type="entry name" value="Type I PLP-dependent aspartate aminotransferase-like (Major domain)"/>
    <property type="match status" value="1"/>
</dbReference>
<keyword evidence="2" id="KW-1185">Reference proteome</keyword>
<dbReference type="InterPro" id="IPR015424">
    <property type="entry name" value="PyrdxlP-dep_Trfase"/>
</dbReference>
<reference evidence="1 2" key="1">
    <citation type="submission" date="2024-06" db="EMBL/GenBank/DDBJ databases">
        <title>Genomic Encyclopedia of Type Strains, Phase IV (KMG-IV): sequencing the most valuable type-strain genomes for metagenomic binning, comparative biology and taxonomic classification.</title>
        <authorList>
            <person name="Goeker M."/>
        </authorList>
    </citation>
    <scope>NUCLEOTIDE SEQUENCE [LARGE SCALE GENOMIC DNA]</scope>
    <source>
        <strain evidence="1 2">DSM 23520</strain>
    </source>
</reference>
<dbReference type="EMBL" id="JBEPMX010000001">
    <property type="protein sequence ID" value="MET3682217.1"/>
    <property type="molecule type" value="Genomic_DNA"/>
</dbReference>